<evidence type="ECO:0000256" key="2">
    <source>
        <dbReference type="ARBA" id="ARBA00010944"/>
    </source>
</evidence>
<feature type="domain" description="RmlD-like substrate binding" evidence="7">
    <location>
        <begin position="7"/>
        <end position="293"/>
    </location>
</feature>
<dbReference type="UniPathway" id="UPA00124"/>
<comment type="pathway">
    <text evidence="1 6">Carbohydrate biosynthesis; dTDP-L-rhamnose biosynthesis.</text>
</comment>
<comment type="catalytic activity">
    <reaction evidence="5 6">
        <text>dTDP-beta-L-rhamnose + NADP(+) = dTDP-4-dehydro-beta-L-rhamnose + NADPH + H(+)</text>
        <dbReference type="Rhea" id="RHEA:21796"/>
        <dbReference type="ChEBI" id="CHEBI:15378"/>
        <dbReference type="ChEBI" id="CHEBI:57510"/>
        <dbReference type="ChEBI" id="CHEBI:57783"/>
        <dbReference type="ChEBI" id="CHEBI:58349"/>
        <dbReference type="ChEBI" id="CHEBI:62830"/>
        <dbReference type="EC" id="1.1.1.133"/>
    </reaction>
</comment>
<evidence type="ECO:0000256" key="4">
    <source>
        <dbReference type="ARBA" id="ARBA00017099"/>
    </source>
</evidence>
<dbReference type="AlphaFoldDB" id="A0A7G6TUA8"/>
<evidence type="ECO:0000256" key="5">
    <source>
        <dbReference type="ARBA" id="ARBA00048200"/>
    </source>
</evidence>
<keyword evidence="6" id="KW-0521">NADP</keyword>
<evidence type="ECO:0000313" key="9">
    <source>
        <dbReference type="Proteomes" id="UP000515291"/>
    </source>
</evidence>
<comment type="cofactor">
    <cofactor evidence="6">
        <name>Mg(2+)</name>
        <dbReference type="ChEBI" id="CHEBI:18420"/>
    </cofactor>
    <text evidence="6">Binds 1 Mg(2+) ion per monomer.</text>
</comment>
<dbReference type="InterPro" id="IPR005913">
    <property type="entry name" value="dTDP_dehydrorham_reduct"/>
</dbReference>
<comment type="similarity">
    <text evidence="2 6">Belongs to the dTDP-4-dehydrorhamnose reductase family.</text>
</comment>
<protein>
    <recommendedName>
        <fullName evidence="4 6">dTDP-4-dehydrorhamnose reductase</fullName>
        <ecNumber evidence="3 6">1.1.1.133</ecNumber>
    </recommendedName>
</protein>
<dbReference type="RefSeq" id="WP_184514976.1">
    <property type="nucleotide sequence ID" value="NZ_CP050292.1"/>
</dbReference>
<dbReference type="PANTHER" id="PTHR10491:SF4">
    <property type="entry name" value="METHIONINE ADENOSYLTRANSFERASE 2 SUBUNIT BETA"/>
    <property type="match status" value="1"/>
</dbReference>
<gene>
    <name evidence="8" type="ORF">HB776_03115</name>
</gene>
<dbReference type="EC" id="1.1.1.133" evidence="3 6"/>
<sequence>MTDKNAVLVVGGDSLVGGGMVAALGRRGTPSYATTRRRDTVGPGRVYFDFEHFDSFRPPADVGAACVIAAATNYDRCETDPLAKVINVELIPGAVAALLAQGLFVTFVSTNSVFGGERPWPHEDDPHAPGIAYSRQKSDAEQIIRAKAEQIGATDRLNIVRLTKIMNAGVSPVPAWLASWKRNEGVSPFEDLIFAPISVKFVGEALATICEKRVSGNLHISGAENVTYVEFANALAQRLGVDASLIAATTATAKGVNIAFKPRFSGLGMTRTAELTGVRPQPLDRLIDDIVEDLGH</sequence>
<accession>A0A7G6TUA8</accession>
<keyword evidence="6" id="KW-0560">Oxidoreductase</keyword>
<dbReference type="PANTHER" id="PTHR10491">
    <property type="entry name" value="DTDP-4-DEHYDRORHAMNOSE REDUCTASE"/>
    <property type="match status" value="1"/>
</dbReference>
<evidence type="ECO:0000256" key="1">
    <source>
        <dbReference type="ARBA" id="ARBA00004781"/>
    </source>
</evidence>
<dbReference type="GO" id="GO:0008831">
    <property type="term" value="F:dTDP-4-dehydrorhamnose reductase activity"/>
    <property type="evidence" value="ECO:0007669"/>
    <property type="project" value="UniProtKB-EC"/>
</dbReference>
<comment type="function">
    <text evidence="6">Catalyzes the reduction of dTDP-6-deoxy-L-lyxo-4-hexulose to yield dTDP-L-rhamnose.</text>
</comment>
<organism evidence="8 9">
    <name type="scientific">Tardiphaga robiniae</name>
    <dbReference type="NCBI Taxonomy" id="943830"/>
    <lineage>
        <taxon>Bacteria</taxon>
        <taxon>Pseudomonadati</taxon>
        <taxon>Pseudomonadota</taxon>
        <taxon>Alphaproteobacteria</taxon>
        <taxon>Hyphomicrobiales</taxon>
        <taxon>Nitrobacteraceae</taxon>
        <taxon>Tardiphaga</taxon>
    </lineage>
</organism>
<dbReference type="InterPro" id="IPR029903">
    <property type="entry name" value="RmlD-like-bd"/>
</dbReference>
<dbReference type="Pfam" id="PF04321">
    <property type="entry name" value="RmlD_sub_bind"/>
    <property type="match status" value="1"/>
</dbReference>
<dbReference type="Gene3D" id="3.40.50.720">
    <property type="entry name" value="NAD(P)-binding Rossmann-like Domain"/>
    <property type="match status" value="1"/>
</dbReference>
<dbReference type="SUPFAM" id="SSF51735">
    <property type="entry name" value="NAD(P)-binding Rossmann-fold domains"/>
    <property type="match status" value="1"/>
</dbReference>
<dbReference type="EMBL" id="CP050292">
    <property type="protein sequence ID" value="QND70340.1"/>
    <property type="molecule type" value="Genomic_DNA"/>
</dbReference>
<dbReference type="GO" id="GO:0019305">
    <property type="term" value="P:dTDP-rhamnose biosynthetic process"/>
    <property type="evidence" value="ECO:0007669"/>
    <property type="project" value="UniProtKB-UniPathway"/>
</dbReference>
<name>A0A7G6TUA8_9BRAD</name>
<evidence type="ECO:0000256" key="3">
    <source>
        <dbReference type="ARBA" id="ARBA00012929"/>
    </source>
</evidence>
<evidence type="ECO:0000259" key="7">
    <source>
        <dbReference type="Pfam" id="PF04321"/>
    </source>
</evidence>
<evidence type="ECO:0000256" key="6">
    <source>
        <dbReference type="RuleBase" id="RU364082"/>
    </source>
</evidence>
<reference evidence="9" key="1">
    <citation type="journal article" date="2020" name="Mol. Plant Microbe">
        <title>Rhizobial microsymbionts of the narrowly endemic Oxytropis species growing in Kamchatka are characterized by significant genetic diversity and possess a set of genes that are associated with T3SS and T6SS secretion systems and can affect the development of symbiosis.</title>
        <authorList>
            <person name="Safronova V."/>
            <person name="Guro P."/>
            <person name="Sazanova A."/>
            <person name="Kuznetsova I."/>
            <person name="Belimov A."/>
            <person name="Yakubov V."/>
            <person name="Chirak E."/>
            <person name="Afonin A."/>
            <person name="Gogolev Y."/>
            <person name="Andronov E."/>
            <person name="Tikhonovich I."/>
        </authorList>
    </citation>
    <scope>NUCLEOTIDE SEQUENCE [LARGE SCALE GENOMIC DNA]</scope>
    <source>
        <strain evidence="9">581</strain>
    </source>
</reference>
<dbReference type="KEGG" id="trb:HB776_03115"/>
<evidence type="ECO:0000313" key="8">
    <source>
        <dbReference type="EMBL" id="QND70340.1"/>
    </source>
</evidence>
<proteinExistence type="inferred from homology"/>
<dbReference type="Proteomes" id="UP000515291">
    <property type="component" value="Chromosome"/>
</dbReference>
<dbReference type="InterPro" id="IPR036291">
    <property type="entry name" value="NAD(P)-bd_dom_sf"/>
</dbReference>